<feature type="chain" id="PRO_5029015851" evidence="1">
    <location>
        <begin position="19"/>
        <end position="432"/>
    </location>
</feature>
<evidence type="ECO:0000259" key="2">
    <source>
        <dbReference type="Pfam" id="PF14344"/>
    </source>
</evidence>
<dbReference type="EMBL" id="JAAGOH010000024">
    <property type="protein sequence ID" value="NDY92949.1"/>
    <property type="molecule type" value="Genomic_DNA"/>
</dbReference>
<evidence type="ECO:0000256" key="1">
    <source>
        <dbReference type="SAM" id="SignalP"/>
    </source>
</evidence>
<gene>
    <name evidence="3" type="ORF">G3A44_17280</name>
</gene>
<feature type="domain" description="DUF4397" evidence="2">
    <location>
        <begin position="30"/>
        <end position="145"/>
    </location>
</feature>
<dbReference type="RefSeq" id="WP_163458999.1">
    <property type="nucleotide sequence ID" value="NZ_JAAGOH010000024.1"/>
</dbReference>
<dbReference type="Proteomes" id="UP000484255">
    <property type="component" value="Unassembled WGS sequence"/>
</dbReference>
<keyword evidence="4" id="KW-1185">Reference proteome</keyword>
<proteinExistence type="predicted"/>
<feature type="signal peptide" evidence="1">
    <location>
        <begin position="1"/>
        <end position="18"/>
    </location>
</feature>
<protein>
    <submittedName>
        <fullName evidence="3">DUF4397 domain-containing protein</fullName>
    </submittedName>
</protein>
<dbReference type="InterPro" id="IPR025510">
    <property type="entry name" value="DUF4397"/>
</dbReference>
<evidence type="ECO:0000313" key="4">
    <source>
        <dbReference type="Proteomes" id="UP000484255"/>
    </source>
</evidence>
<evidence type="ECO:0000313" key="3">
    <source>
        <dbReference type="EMBL" id="NDY92949.1"/>
    </source>
</evidence>
<organism evidence="3 4">
    <name type="scientific">Ideonella livida</name>
    <dbReference type="NCBI Taxonomy" id="2707176"/>
    <lineage>
        <taxon>Bacteria</taxon>
        <taxon>Pseudomonadati</taxon>
        <taxon>Pseudomonadota</taxon>
        <taxon>Betaproteobacteria</taxon>
        <taxon>Burkholderiales</taxon>
        <taxon>Sphaerotilaceae</taxon>
        <taxon>Ideonella</taxon>
    </lineage>
</organism>
<name>A0A7C9PJ33_9BURK</name>
<reference evidence="3 4" key="1">
    <citation type="submission" date="2020-02" db="EMBL/GenBank/DDBJ databases">
        <title>Ideonella bacterium strain TBM-1.</title>
        <authorList>
            <person name="Chen W.-M."/>
        </authorList>
    </citation>
    <scope>NUCLEOTIDE SEQUENCE [LARGE SCALE GENOMIC DNA]</scope>
    <source>
        <strain evidence="3 4">TBM-1</strain>
    </source>
</reference>
<keyword evidence="1" id="KW-0732">Signal</keyword>
<dbReference type="PROSITE" id="PS51257">
    <property type="entry name" value="PROKAR_LIPOPROTEIN"/>
    <property type="match status" value="1"/>
</dbReference>
<accession>A0A7C9PJ33</accession>
<sequence length="432" mass="44809">MKKRTLLGLMAATPLAMLTGCGSGDDSGTSRVRLLNASRGYGSLDLYVDDSKVSSATAFGTLSSYASIDDGSPEVVLRSAGSSTKLSTNSSIAFSSDVDYTVVAYGWSGSVSSAVIAHDEDTPDSGEVSLSILNTAYDAGLLDVYLSAEDEALDDLVPYEEAMRVKHAAAQTLDKGTYRLRVTKYGDKSDLRLDVSGITLADKSISTLVLVPAGEGAALVSALLVPHGGNTVTALANTQARVRAAVTVSDGAKVSLSLGGESLVSALKSSTIDVYQLVNAGTYTLTTTVDGTTLATQSVTLAAGTDTTLLVTGANAADAAVTVLSDDNRVSQATNRYRIRVVHAASSIADEAVTLKVSGSTVVTNQAYRSASAYSTKTSGTSLTVSIESQSFDVYNSDDEDIADNSVYTAIVWDKNGALTAEIFQDYEAVFS</sequence>
<feature type="domain" description="DUF4397" evidence="2">
    <location>
        <begin position="240"/>
        <end position="346"/>
    </location>
</feature>
<dbReference type="Pfam" id="PF14344">
    <property type="entry name" value="DUF4397"/>
    <property type="match status" value="2"/>
</dbReference>
<comment type="caution">
    <text evidence="3">The sequence shown here is derived from an EMBL/GenBank/DDBJ whole genome shotgun (WGS) entry which is preliminary data.</text>
</comment>
<dbReference type="AlphaFoldDB" id="A0A7C9PJ33"/>